<accession>A0A845A5L5</accession>
<dbReference type="OrthoDB" id="7390214at2"/>
<dbReference type="SUPFAM" id="SSF48452">
    <property type="entry name" value="TPR-like"/>
    <property type="match status" value="1"/>
</dbReference>
<reference evidence="3 4" key="1">
    <citation type="submission" date="2019-12" db="EMBL/GenBank/DDBJ databases">
        <title>Genomic-based taxomic classification of the family Erythrobacteraceae.</title>
        <authorList>
            <person name="Xu L."/>
        </authorList>
    </citation>
    <scope>NUCLEOTIDE SEQUENCE [LARGE SCALE GENOMIC DNA]</scope>
    <source>
        <strain evidence="3 4">DSM 18604</strain>
    </source>
</reference>
<feature type="coiled-coil region" evidence="1">
    <location>
        <begin position="60"/>
        <end position="108"/>
    </location>
</feature>
<evidence type="ECO:0000256" key="1">
    <source>
        <dbReference type="SAM" id="Coils"/>
    </source>
</evidence>
<feature type="region of interest" description="Disordered" evidence="2">
    <location>
        <begin position="119"/>
        <end position="139"/>
    </location>
</feature>
<evidence type="ECO:0000256" key="2">
    <source>
        <dbReference type="SAM" id="MobiDB-lite"/>
    </source>
</evidence>
<dbReference type="Pfam" id="PF13174">
    <property type="entry name" value="TPR_6"/>
    <property type="match status" value="1"/>
</dbReference>
<evidence type="ECO:0000313" key="4">
    <source>
        <dbReference type="Proteomes" id="UP000460561"/>
    </source>
</evidence>
<proteinExistence type="predicted"/>
<dbReference type="Proteomes" id="UP000460561">
    <property type="component" value="Unassembled WGS sequence"/>
</dbReference>
<gene>
    <name evidence="3" type="ORF">GRI39_00665</name>
</gene>
<dbReference type="InterPro" id="IPR011990">
    <property type="entry name" value="TPR-like_helical_dom_sf"/>
</dbReference>
<sequence>MPSAAQAQDADMRLRKLEAEVTALQRKVFPDGGTKYFTPEVNTAPAQPAQTIGTPSTSVVTDILARLDALENQLTQLTARSEENSNKINKLQAQLEAMTAERAAATSASSEPVGVMPLPGNSSSAAAKPTATQPVAAAPSQQRVDAVKAIVKPSTDDAGDDEYTYGYRLWDAGFFPEAEQQLALFLKKYPSHWRTSYGRNLLGRAYLDDNKPREAAPYFLENYQSDKQGVRAPDSLLYLAESMIKMGDTNRACIALAEFGDTYPALATGRLKQQYDTNRSSVTCK</sequence>
<feature type="compositionally biased region" description="Polar residues" evidence="2">
    <location>
        <begin position="120"/>
        <end position="139"/>
    </location>
</feature>
<keyword evidence="1" id="KW-0175">Coiled coil</keyword>
<name>A0A845A5L5_9SPHN</name>
<dbReference type="AlphaFoldDB" id="A0A845A5L5"/>
<keyword evidence="4" id="KW-1185">Reference proteome</keyword>
<evidence type="ECO:0000313" key="3">
    <source>
        <dbReference type="EMBL" id="MXP24563.1"/>
    </source>
</evidence>
<dbReference type="EMBL" id="WTYQ01000001">
    <property type="protein sequence ID" value="MXP24563.1"/>
    <property type="molecule type" value="Genomic_DNA"/>
</dbReference>
<comment type="caution">
    <text evidence="3">The sequence shown here is derived from an EMBL/GenBank/DDBJ whole genome shotgun (WGS) entry which is preliminary data.</text>
</comment>
<protein>
    <submittedName>
        <fullName evidence="3">Tetratricopeptide repeat protein</fullName>
    </submittedName>
</protein>
<organism evidence="3 4">
    <name type="scientific">Altericroceibacterium indicum</name>
    <dbReference type="NCBI Taxonomy" id="374177"/>
    <lineage>
        <taxon>Bacteria</taxon>
        <taxon>Pseudomonadati</taxon>
        <taxon>Pseudomonadota</taxon>
        <taxon>Alphaproteobacteria</taxon>
        <taxon>Sphingomonadales</taxon>
        <taxon>Erythrobacteraceae</taxon>
        <taxon>Altericroceibacterium</taxon>
    </lineage>
</organism>
<dbReference type="Gene3D" id="1.25.40.10">
    <property type="entry name" value="Tetratricopeptide repeat domain"/>
    <property type="match status" value="1"/>
</dbReference>
<dbReference type="InterPro" id="IPR019734">
    <property type="entry name" value="TPR_rpt"/>
</dbReference>